<protein>
    <submittedName>
        <fullName evidence="7">Unannotated protein</fullName>
    </submittedName>
</protein>
<proteinExistence type="predicted"/>
<evidence type="ECO:0000256" key="3">
    <source>
        <dbReference type="ARBA" id="ARBA00023002"/>
    </source>
</evidence>
<name>A0A6J7EHD3_9ZZZZ</name>
<sequence length="305" mass="32677">MDVGVALPTMAKGFDRQTFLAWCTGIDHGPFSSISTGERITFFNPELITTLSAAAVLTERVDVMANIVVAPLHRSSMLAKQLATIDVLSHGRLVVGLGVGGRPHDYESLGISFERRHQRVDDVARELRSLWAGQPPFEGADPVGPSTVTPGGPRLLSGAMGPKALARAAQWADGVNGFSITGSEQELKSQAEMARGAWKSAQREGEPWLGSGTFCVLGGSDPLRTLQEFGATYLNFFGDEVARSLAKTLEIASPDSLINVLNGAERAGLKEFTVVPGTWDLECLEMMNDAVASWSKSTSREEQDG</sequence>
<evidence type="ECO:0000313" key="8">
    <source>
        <dbReference type="EMBL" id="CAB5030529.1"/>
    </source>
</evidence>
<dbReference type="EMBL" id="CAFBPM010000021">
    <property type="protein sequence ID" value="CAB5030529.1"/>
    <property type="molecule type" value="Genomic_DNA"/>
</dbReference>
<dbReference type="InterPro" id="IPR036661">
    <property type="entry name" value="Luciferase-like_sf"/>
</dbReference>
<feature type="region of interest" description="Disordered" evidence="5">
    <location>
        <begin position="135"/>
        <end position="154"/>
    </location>
</feature>
<evidence type="ECO:0000256" key="1">
    <source>
        <dbReference type="ARBA" id="ARBA00022630"/>
    </source>
</evidence>
<gene>
    <name evidence="7" type="ORF">UFOPK3427_01654</name>
    <name evidence="8" type="ORF">UFOPK4112_01596</name>
</gene>
<dbReference type="GO" id="GO:0046306">
    <property type="term" value="P:alkanesulfonate catabolic process"/>
    <property type="evidence" value="ECO:0007669"/>
    <property type="project" value="TreeGrafter"/>
</dbReference>
<keyword evidence="4" id="KW-0503">Monooxygenase</keyword>
<keyword evidence="2" id="KW-0288">FMN</keyword>
<evidence type="ECO:0000256" key="5">
    <source>
        <dbReference type="SAM" id="MobiDB-lite"/>
    </source>
</evidence>
<organism evidence="7">
    <name type="scientific">freshwater metagenome</name>
    <dbReference type="NCBI Taxonomy" id="449393"/>
    <lineage>
        <taxon>unclassified sequences</taxon>
        <taxon>metagenomes</taxon>
        <taxon>ecological metagenomes</taxon>
    </lineage>
</organism>
<dbReference type="InterPro" id="IPR011251">
    <property type="entry name" value="Luciferase-like_dom"/>
</dbReference>
<accession>A0A6J7EHD3</accession>
<dbReference type="Pfam" id="PF00296">
    <property type="entry name" value="Bac_luciferase"/>
    <property type="match status" value="1"/>
</dbReference>
<keyword evidence="3" id="KW-0560">Oxidoreductase</keyword>
<reference evidence="7" key="1">
    <citation type="submission" date="2020-05" db="EMBL/GenBank/DDBJ databases">
        <authorList>
            <person name="Chiriac C."/>
            <person name="Salcher M."/>
            <person name="Ghai R."/>
            <person name="Kavagutti S V."/>
        </authorList>
    </citation>
    <scope>NUCLEOTIDE SEQUENCE</scope>
</reference>
<evidence type="ECO:0000259" key="6">
    <source>
        <dbReference type="Pfam" id="PF00296"/>
    </source>
</evidence>
<evidence type="ECO:0000256" key="2">
    <source>
        <dbReference type="ARBA" id="ARBA00022643"/>
    </source>
</evidence>
<dbReference type="PANTHER" id="PTHR42847:SF4">
    <property type="entry name" value="ALKANESULFONATE MONOOXYGENASE-RELATED"/>
    <property type="match status" value="1"/>
</dbReference>
<dbReference type="EMBL" id="CAFBLT010000003">
    <property type="protein sequence ID" value="CAB4882797.1"/>
    <property type="molecule type" value="Genomic_DNA"/>
</dbReference>
<dbReference type="GO" id="GO:0008726">
    <property type="term" value="F:alkanesulfonate monooxygenase activity"/>
    <property type="evidence" value="ECO:0007669"/>
    <property type="project" value="TreeGrafter"/>
</dbReference>
<feature type="compositionally biased region" description="Low complexity" evidence="5">
    <location>
        <begin position="142"/>
        <end position="153"/>
    </location>
</feature>
<dbReference type="SUPFAM" id="SSF51679">
    <property type="entry name" value="Bacterial luciferase-like"/>
    <property type="match status" value="1"/>
</dbReference>
<keyword evidence="1" id="KW-0285">Flavoprotein</keyword>
<dbReference type="AlphaFoldDB" id="A0A6J7EHD3"/>
<feature type="domain" description="Luciferase-like" evidence="6">
    <location>
        <begin position="15"/>
        <end position="218"/>
    </location>
</feature>
<dbReference type="Gene3D" id="3.20.20.30">
    <property type="entry name" value="Luciferase-like domain"/>
    <property type="match status" value="1"/>
</dbReference>
<dbReference type="InterPro" id="IPR050172">
    <property type="entry name" value="SsuD_RutA_monooxygenase"/>
</dbReference>
<evidence type="ECO:0000313" key="7">
    <source>
        <dbReference type="EMBL" id="CAB4882797.1"/>
    </source>
</evidence>
<evidence type="ECO:0000256" key="4">
    <source>
        <dbReference type="ARBA" id="ARBA00023033"/>
    </source>
</evidence>
<dbReference type="PANTHER" id="PTHR42847">
    <property type="entry name" value="ALKANESULFONATE MONOOXYGENASE"/>
    <property type="match status" value="1"/>
</dbReference>